<name>A0ACC1T674_9APHY</name>
<organism evidence="1 2">
    <name type="scientific">Phlebia brevispora</name>
    <dbReference type="NCBI Taxonomy" id="194682"/>
    <lineage>
        <taxon>Eukaryota</taxon>
        <taxon>Fungi</taxon>
        <taxon>Dikarya</taxon>
        <taxon>Basidiomycota</taxon>
        <taxon>Agaricomycotina</taxon>
        <taxon>Agaricomycetes</taxon>
        <taxon>Polyporales</taxon>
        <taxon>Meruliaceae</taxon>
        <taxon>Phlebia</taxon>
    </lineage>
</organism>
<proteinExistence type="predicted"/>
<comment type="caution">
    <text evidence="1">The sequence shown here is derived from an EMBL/GenBank/DDBJ whole genome shotgun (WGS) entry which is preliminary data.</text>
</comment>
<dbReference type="Proteomes" id="UP001148662">
    <property type="component" value="Unassembled WGS sequence"/>
</dbReference>
<gene>
    <name evidence="1" type="ORF">NM688_g3415</name>
</gene>
<accession>A0ACC1T674</accession>
<evidence type="ECO:0000313" key="1">
    <source>
        <dbReference type="EMBL" id="KAJ3553818.1"/>
    </source>
</evidence>
<dbReference type="EMBL" id="JANHOG010000494">
    <property type="protein sequence ID" value="KAJ3553818.1"/>
    <property type="molecule type" value="Genomic_DNA"/>
</dbReference>
<sequence>MDDIPFFGFRDSRSYNVVLQNNPVLFRLHADASPTHHGINGPIVAPRYANFSVADLPSLPLVRQSTYGEVARHLNVYKNLEKRNSVDFQTPWVSTTFNFPYLMWEASRRIMYRYVKEQELYVLMIDGRHRSVRERAVTAVDLLDRLGGDHNADEWRFANACQEVLVHGYINSDAIICIMPWTELRLLIQEEYLQHNFLVIAEVEAHEISPFESYSWHLAVELRKRYSRYELMKSSLALATHLLGNKLGSLTEDPADVIDILVAATRAVGFWIERSGGPLGDVSPEVIADNSNPSQVFRTRVVDLAIGLPAYKRWSQLVRLELRMEQIKQRYIAYKQMVRHDEPTDSRPQRLRDALQYFAAEMPST</sequence>
<keyword evidence="2" id="KW-1185">Reference proteome</keyword>
<protein>
    <submittedName>
        <fullName evidence="1">Uncharacterized protein</fullName>
    </submittedName>
</protein>
<reference evidence="1" key="1">
    <citation type="submission" date="2022-07" db="EMBL/GenBank/DDBJ databases">
        <title>Genome Sequence of Phlebia brevispora.</title>
        <authorList>
            <person name="Buettner E."/>
        </authorList>
    </citation>
    <scope>NUCLEOTIDE SEQUENCE</scope>
    <source>
        <strain evidence="1">MPL23</strain>
    </source>
</reference>
<evidence type="ECO:0000313" key="2">
    <source>
        <dbReference type="Proteomes" id="UP001148662"/>
    </source>
</evidence>